<comment type="caution">
    <text evidence="1">The sequence shown here is derived from an EMBL/GenBank/DDBJ whole genome shotgun (WGS) entry which is preliminary data.</text>
</comment>
<gene>
    <name evidence="1" type="ORF">M9H77_23034</name>
</gene>
<evidence type="ECO:0000313" key="1">
    <source>
        <dbReference type="EMBL" id="KAI5663711.1"/>
    </source>
</evidence>
<proteinExistence type="predicted"/>
<protein>
    <submittedName>
        <fullName evidence="1">Uncharacterized protein</fullName>
    </submittedName>
</protein>
<accession>A0ACC0ASU5</accession>
<dbReference type="EMBL" id="CM044705">
    <property type="protein sequence ID" value="KAI5663711.1"/>
    <property type="molecule type" value="Genomic_DNA"/>
</dbReference>
<sequence length="439" mass="49863">MVGSHSTIPDYLPPTVSSKPTVLGRPRDLRSFEDYTLILVKISLIMYIEAQLPTRYSERTSESSHSNLETMKVIMQELQLMRKDMKEMRGNITNLFVEHRDQSNTGGHFTSHTQWGYGNFSPHARSYEHNSNNCYDGNKLGAKMKENGIATNQDLNLMKQALRSKFGVKTHEGQRQGQARVKLMEPSIVDKAPKNKELPQAKLEIEESLETHVLKETSNEDSCDNMNEKSIEKEECSKFKEREIVEEKERVDEYYVNFANYSSCVLGIEDKGKSIEKELGICLQDLSIIPFLNASLSFHDVSFEELKYLLVSYTIYVDTLGDICVISFDGNVPLLVPSMSKCLSSYVSFEDSLMGSGAIFDPFCNDFGILDDASFVDSNVAGFELECALVDILHNRCVSSHDSLKNQLMVSDDRDFLLMGFGNQKETYFEMCKDLLKKF</sequence>
<reference evidence="2" key="1">
    <citation type="journal article" date="2023" name="Nat. Plants">
        <title>Single-cell RNA sequencing provides a high-resolution roadmap for understanding the multicellular compartmentation of specialized metabolism.</title>
        <authorList>
            <person name="Sun S."/>
            <person name="Shen X."/>
            <person name="Li Y."/>
            <person name="Li Y."/>
            <person name="Wang S."/>
            <person name="Li R."/>
            <person name="Zhang H."/>
            <person name="Shen G."/>
            <person name="Guo B."/>
            <person name="Wei J."/>
            <person name="Xu J."/>
            <person name="St-Pierre B."/>
            <person name="Chen S."/>
            <person name="Sun C."/>
        </authorList>
    </citation>
    <scope>NUCLEOTIDE SEQUENCE [LARGE SCALE GENOMIC DNA]</scope>
</reference>
<keyword evidence="2" id="KW-1185">Reference proteome</keyword>
<organism evidence="1 2">
    <name type="scientific">Catharanthus roseus</name>
    <name type="common">Madagascar periwinkle</name>
    <name type="synonym">Vinca rosea</name>
    <dbReference type="NCBI Taxonomy" id="4058"/>
    <lineage>
        <taxon>Eukaryota</taxon>
        <taxon>Viridiplantae</taxon>
        <taxon>Streptophyta</taxon>
        <taxon>Embryophyta</taxon>
        <taxon>Tracheophyta</taxon>
        <taxon>Spermatophyta</taxon>
        <taxon>Magnoliopsida</taxon>
        <taxon>eudicotyledons</taxon>
        <taxon>Gunneridae</taxon>
        <taxon>Pentapetalae</taxon>
        <taxon>asterids</taxon>
        <taxon>lamiids</taxon>
        <taxon>Gentianales</taxon>
        <taxon>Apocynaceae</taxon>
        <taxon>Rauvolfioideae</taxon>
        <taxon>Vinceae</taxon>
        <taxon>Catharanthinae</taxon>
        <taxon>Catharanthus</taxon>
    </lineage>
</organism>
<dbReference type="Proteomes" id="UP001060085">
    <property type="component" value="Linkage Group LG05"/>
</dbReference>
<evidence type="ECO:0000313" key="2">
    <source>
        <dbReference type="Proteomes" id="UP001060085"/>
    </source>
</evidence>
<name>A0ACC0ASU5_CATRO</name>